<dbReference type="EMBL" id="CP018191">
    <property type="protein sequence ID" value="APH55473.1"/>
    <property type="molecule type" value="Genomic_DNA"/>
</dbReference>
<dbReference type="RefSeq" id="WP_072573238.1">
    <property type="nucleotide sequence ID" value="NZ_CP018191.1"/>
</dbReference>
<keyword evidence="5 6" id="KW-0472">Membrane</keyword>
<dbReference type="PANTHER" id="PTHR30213">
    <property type="entry name" value="INNER MEMBRANE PROTEIN YHJD"/>
    <property type="match status" value="1"/>
</dbReference>
<protein>
    <submittedName>
        <fullName evidence="7">Ribonuclease BN</fullName>
        <ecNumber evidence="7">3.1.13.1</ecNumber>
    </submittedName>
</protein>
<evidence type="ECO:0000313" key="8">
    <source>
        <dbReference type="Proteomes" id="UP000182373"/>
    </source>
</evidence>
<evidence type="ECO:0000256" key="5">
    <source>
        <dbReference type="ARBA" id="ARBA00023136"/>
    </source>
</evidence>
<feature type="transmembrane region" description="Helical" evidence="6">
    <location>
        <begin position="30"/>
        <end position="57"/>
    </location>
</feature>
<evidence type="ECO:0000256" key="6">
    <source>
        <dbReference type="SAM" id="Phobius"/>
    </source>
</evidence>
<feature type="transmembrane region" description="Helical" evidence="6">
    <location>
        <begin position="97"/>
        <end position="119"/>
    </location>
</feature>
<feature type="transmembrane region" description="Helical" evidence="6">
    <location>
        <begin position="140"/>
        <end position="167"/>
    </location>
</feature>
<dbReference type="NCBIfam" id="TIGR00765">
    <property type="entry name" value="yihY_not_rbn"/>
    <property type="match status" value="1"/>
</dbReference>
<keyword evidence="3 6" id="KW-0812">Transmembrane</keyword>
<dbReference type="PIRSF" id="PIRSF035875">
    <property type="entry name" value="RNase_BN"/>
    <property type="match status" value="1"/>
</dbReference>
<evidence type="ECO:0000256" key="3">
    <source>
        <dbReference type="ARBA" id="ARBA00022692"/>
    </source>
</evidence>
<dbReference type="PANTHER" id="PTHR30213:SF0">
    <property type="entry name" value="UPF0761 MEMBRANE PROTEIN YIHY"/>
    <property type="match status" value="1"/>
</dbReference>
<name>A0AAC9P9D4_9PROT</name>
<feature type="transmembrane region" description="Helical" evidence="6">
    <location>
        <begin position="249"/>
        <end position="270"/>
    </location>
</feature>
<dbReference type="Pfam" id="PF03631">
    <property type="entry name" value="Virul_fac_BrkB"/>
    <property type="match status" value="1"/>
</dbReference>
<accession>A0AAC9P9D4</accession>
<keyword evidence="7" id="KW-0378">Hydrolase</keyword>
<organism evidence="7 8">
    <name type="scientific">Granulibacter bethesdensis</name>
    <dbReference type="NCBI Taxonomy" id="364410"/>
    <lineage>
        <taxon>Bacteria</taxon>
        <taxon>Pseudomonadati</taxon>
        <taxon>Pseudomonadota</taxon>
        <taxon>Alphaproteobacteria</taxon>
        <taxon>Acetobacterales</taxon>
        <taxon>Acetobacteraceae</taxon>
        <taxon>Granulibacter</taxon>
    </lineage>
</organism>
<dbReference type="InterPro" id="IPR017039">
    <property type="entry name" value="Virul_fac_BrkB"/>
</dbReference>
<gene>
    <name evidence="7" type="ORF">GbCGDNIH9_2149</name>
</gene>
<evidence type="ECO:0000256" key="2">
    <source>
        <dbReference type="ARBA" id="ARBA00022475"/>
    </source>
</evidence>
<proteinExistence type="predicted"/>
<evidence type="ECO:0000313" key="7">
    <source>
        <dbReference type="EMBL" id="APH55473.1"/>
    </source>
</evidence>
<dbReference type="AlphaFoldDB" id="A0AAC9P9D4"/>
<evidence type="ECO:0000256" key="1">
    <source>
        <dbReference type="ARBA" id="ARBA00004651"/>
    </source>
</evidence>
<sequence length="305" mass="33440">MTKPPRAFWSNWRTVIIGTGRKMIGDQMSLIAAGCAFYATLALFPTMTMLIFVYGLLLDPATIRPQLDHLPELLPPGAFELVENRIDWLVAQSRKTLGFGALFSAGFAFWSSSTGIKAMMSALNIAYEEKESRSFLRVQLVGLLMTLAALLAGVISLALLVALPAIISFTGMSGYGEYLTRAAGIGLLLLFLLFSISLLYRYGPSRMKVTWRWITAGSVIASLLFVIVSLLVSLYIARLAPYDATYGPLSAVVGVMIWFWSVIYAILLGAELNRVLELRGNEKKAERSVYPCTQPDVCSPGMNGE</sequence>
<feature type="transmembrane region" description="Helical" evidence="6">
    <location>
        <begin position="179"/>
        <end position="201"/>
    </location>
</feature>
<keyword evidence="4 6" id="KW-1133">Transmembrane helix</keyword>
<dbReference type="Proteomes" id="UP000182373">
    <property type="component" value="Chromosome"/>
</dbReference>
<keyword evidence="2" id="KW-1003">Cell membrane</keyword>
<dbReference type="EC" id="3.1.13.1" evidence="7"/>
<dbReference type="GO" id="GO:0008859">
    <property type="term" value="F:exoribonuclease II activity"/>
    <property type="evidence" value="ECO:0007669"/>
    <property type="project" value="UniProtKB-EC"/>
</dbReference>
<feature type="transmembrane region" description="Helical" evidence="6">
    <location>
        <begin position="213"/>
        <end position="237"/>
    </location>
</feature>
<reference evidence="8" key="1">
    <citation type="submission" date="2016-11" db="EMBL/GenBank/DDBJ databases">
        <title>Comparative genomic and phenotypic analysis of Granulibacter bethesdensis clinical isolates from patients with chronic granulomatous disease.</title>
        <authorList>
            <person name="Zarember K.A."/>
            <person name="Porcella S.F."/>
            <person name="Chu J."/>
            <person name="Ding L."/>
            <person name="Dahlstrom E."/>
            <person name="Barbian K."/>
            <person name="Martens C."/>
            <person name="Sykora L."/>
            <person name="Kramer S."/>
            <person name="Pettinato A.M."/>
            <person name="Hong H."/>
            <person name="Wald G."/>
            <person name="Berg L.J."/>
            <person name="Rogge L.S."/>
            <person name="Greenberg D.E."/>
            <person name="Falcone E.L."/>
            <person name="Neves J.F."/>
            <person name="Simoes M.J."/>
            <person name="Casal M."/>
            <person name="Rodriguez-Lopez F.C."/>
            <person name="Zelazny A."/>
            <person name="Gallin J.I."/>
            <person name="Holland S.M."/>
        </authorList>
    </citation>
    <scope>NUCLEOTIDE SEQUENCE [LARGE SCALE GENOMIC DNA]</scope>
    <source>
        <strain evidence="8">NIH9.1</strain>
    </source>
</reference>
<comment type="subcellular location">
    <subcellularLocation>
        <location evidence="1">Cell membrane</location>
        <topology evidence="1">Multi-pass membrane protein</topology>
    </subcellularLocation>
</comment>
<evidence type="ECO:0000256" key="4">
    <source>
        <dbReference type="ARBA" id="ARBA00022989"/>
    </source>
</evidence>
<dbReference type="GO" id="GO:0005886">
    <property type="term" value="C:plasma membrane"/>
    <property type="evidence" value="ECO:0007669"/>
    <property type="project" value="UniProtKB-SubCell"/>
</dbReference>